<dbReference type="GO" id="GO:0008270">
    <property type="term" value="F:zinc ion binding"/>
    <property type="evidence" value="ECO:0007669"/>
    <property type="project" value="UniProtKB-KW"/>
</dbReference>
<evidence type="ECO:0000313" key="9">
    <source>
        <dbReference type="Proteomes" id="UP000030764"/>
    </source>
</evidence>
<evidence type="ECO:0000256" key="5">
    <source>
        <dbReference type="SAM" id="MobiDB-lite"/>
    </source>
</evidence>
<dbReference type="PROSITE" id="PS00028">
    <property type="entry name" value="ZINC_FINGER_C2H2_1"/>
    <property type="match status" value="1"/>
</dbReference>
<feature type="compositionally biased region" description="Basic and acidic residues" evidence="5">
    <location>
        <begin position="7"/>
        <end position="17"/>
    </location>
</feature>
<evidence type="ECO:0000256" key="2">
    <source>
        <dbReference type="ARBA" id="ARBA00022771"/>
    </source>
</evidence>
<keyword evidence="9" id="KW-1185">Reference proteome</keyword>
<dbReference type="InterPro" id="IPR041661">
    <property type="entry name" value="ZN622/Rei1/Reh1_Znf-C2H2"/>
</dbReference>
<dbReference type="EMBL" id="KL363288">
    <property type="protein sequence ID" value="KFD48616.1"/>
    <property type="molecule type" value="Genomic_DNA"/>
</dbReference>
<evidence type="ECO:0000256" key="1">
    <source>
        <dbReference type="ARBA" id="ARBA00022723"/>
    </source>
</evidence>
<protein>
    <recommendedName>
        <fullName evidence="6">C2H2-type domain-containing protein</fullName>
    </recommendedName>
</protein>
<dbReference type="SMART" id="SM00355">
    <property type="entry name" value="ZnF_C2H2"/>
    <property type="match status" value="3"/>
</dbReference>
<evidence type="ECO:0000256" key="4">
    <source>
        <dbReference type="ARBA" id="ARBA00034119"/>
    </source>
</evidence>
<dbReference type="Proteomes" id="UP000030758">
    <property type="component" value="Unassembled WGS sequence"/>
</dbReference>
<proteinExistence type="inferred from homology"/>
<dbReference type="InterPro" id="IPR036236">
    <property type="entry name" value="Znf_C2H2_sf"/>
</dbReference>
<dbReference type="Pfam" id="PF12756">
    <property type="entry name" value="zf-C2H2_2"/>
    <property type="match status" value="2"/>
</dbReference>
<evidence type="ECO:0000313" key="7">
    <source>
        <dbReference type="EMBL" id="KFD48616.1"/>
    </source>
</evidence>
<organism evidence="8">
    <name type="scientific">Trichuris suis</name>
    <name type="common">pig whipworm</name>
    <dbReference type="NCBI Taxonomy" id="68888"/>
    <lineage>
        <taxon>Eukaryota</taxon>
        <taxon>Metazoa</taxon>
        <taxon>Ecdysozoa</taxon>
        <taxon>Nematoda</taxon>
        <taxon>Enoplea</taxon>
        <taxon>Dorylaimia</taxon>
        <taxon>Trichinellida</taxon>
        <taxon>Trichuridae</taxon>
        <taxon>Trichuris</taxon>
    </lineage>
</organism>
<gene>
    <name evidence="7" type="ORF">M513_10471</name>
    <name evidence="8" type="ORF">M514_10471</name>
</gene>
<keyword evidence="2" id="KW-0863">Zinc-finger</keyword>
<dbReference type="InterPro" id="IPR013087">
    <property type="entry name" value="Znf_C2H2_type"/>
</dbReference>
<dbReference type="InterPro" id="IPR040048">
    <property type="entry name" value="ZNF277"/>
</dbReference>
<evidence type="ECO:0000259" key="6">
    <source>
        <dbReference type="PROSITE" id="PS00028"/>
    </source>
</evidence>
<keyword evidence="3" id="KW-0862">Zinc</keyword>
<comment type="similarity">
    <text evidence="4">Belongs to the ZNF277 family.</text>
</comment>
<dbReference type="EMBL" id="KL367599">
    <property type="protein sequence ID" value="KFD62270.1"/>
    <property type="molecule type" value="Genomic_DNA"/>
</dbReference>
<feature type="region of interest" description="Disordered" evidence="5">
    <location>
        <begin position="1"/>
        <end position="33"/>
    </location>
</feature>
<evidence type="ECO:0000256" key="3">
    <source>
        <dbReference type="ARBA" id="ARBA00022833"/>
    </source>
</evidence>
<name>A0A085MYH4_9BILA</name>
<dbReference type="SUPFAM" id="SSF57667">
    <property type="entry name" value="beta-beta-alpha zinc fingers"/>
    <property type="match status" value="2"/>
</dbReference>
<dbReference type="Proteomes" id="UP000030764">
    <property type="component" value="Unassembled WGS sequence"/>
</dbReference>
<feature type="domain" description="C2H2-type" evidence="6">
    <location>
        <begin position="319"/>
        <end position="341"/>
    </location>
</feature>
<reference evidence="8 9" key="1">
    <citation type="journal article" date="2014" name="Nat. Genet.">
        <title>Genome and transcriptome of the porcine whipworm Trichuris suis.</title>
        <authorList>
            <person name="Jex A.R."/>
            <person name="Nejsum P."/>
            <person name="Schwarz E.M."/>
            <person name="Hu L."/>
            <person name="Young N.D."/>
            <person name="Hall R.S."/>
            <person name="Korhonen P.K."/>
            <person name="Liao S."/>
            <person name="Thamsborg S."/>
            <person name="Xia J."/>
            <person name="Xu P."/>
            <person name="Wang S."/>
            <person name="Scheerlinck J.P."/>
            <person name="Hofmann A."/>
            <person name="Sternberg P.W."/>
            <person name="Wang J."/>
            <person name="Gasser R.B."/>
        </authorList>
    </citation>
    <scope>NUCLEOTIDE SEQUENCE [LARGE SCALE GENOMIC DNA]</scope>
    <source>
        <strain evidence="8">DCEP-RM93F</strain>
        <strain evidence="7">DCEP-RM93M</strain>
    </source>
</reference>
<sequence>MAVNSEASDKNWADQAKENGSSVSLTKNQSSRDEKLQFALKYEPATGRQTVISRNVGKRFQPERCTYSEAYKDEVDDFRCYAVRNFVLEEPFSESDEEQQNTEVRGERDRIQVKPRKHFLSLPVAKQRIRTLSGTIPPIGYSPIWGGPTMCLKCLEFFDLPKETDSYAKHLIDRHRIVIADIDLIVDLKKYIEHWRHRFGETDIAKFFPLLIPTESDELFGKVESFYLLSAAVPEDRQLREQLAVSRLEEVIACQQRERSDYTFCRKCLFCHYVVRGNRAKFIHHLYLIHRLNLGSPDNLVFVSEYIDILSEKINNNECLKCEAVLPSHKELMEHMRVNGHREVNPHNLLYDKFYVINYLELGKKWQEVLAEDFEDSMQTFADSDEDSQGDTWMDWVEDDTESASNLVCLFCNAAFSQLAPMLQHLKAEHHYDMFDFFEKEKLNFYQRVKFVNYVRRMVYERKCFICGKVDMATRDALRKHFDNMGSGHMEEVPPREWWDQDEYFKPTYENDNLLTQLDNADLENAADSALNFEDVFKEGAVSVAEPDTVCSENVPVFEDSVLSDKVVLSELN</sequence>
<accession>A0A085MYH4</accession>
<evidence type="ECO:0000313" key="8">
    <source>
        <dbReference type="EMBL" id="KFD62270.1"/>
    </source>
</evidence>
<dbReference type="PANTHER" id="PTHR13267:SF3">
    <property type="entry name" value="ZINC FINGER PROTEIN 277"/>
    <property type="match status" value="1"/>
</dbReference>
<dbReference type="PANTHER" id="PTHR13267">
    <property type="entry name" value="ZINC FINGER PROTEIN 277"/>
    <property type="match status" value="1"/>
</dbReference>
<feature type="compositionally biased region" description="Polar residues" evidence="5">
    <location>
        <begin position="18"/>
        <end position="29"/>
    </location>
</feature>
<dbReference type="AlphaFoldDB" id="A0A085MYH4"/>
<keyword evidence="1" id="KW-0479">Metal-binding</keyword>